<feature type="domain" description="OmpA-like" evidence="6">
    <location>
        <begin position="109"/>
        <end position="225"/>
    </location>
</feature>
<dbReference type="Proteomes" id="UP001597213">
    <property type="component" value="Unassembled WGS sequence"/>
</dbReference>
<comment type="caution">
    <text evidence="7">The sequence shown here is derived from an EMBL/GenBank/DDBJ whole genome shotgun (WGS) entry which is preliminary data.</text>
</comment>
<evidence type="ECO:0000256" key="3">
    <source>
        <dbReference type="ARBA" id="ARBA00023237"/>
    </source>
</evidence>
<dbReference type="CDD" id="cd07185">
    <property type="entry name" value="OmpA_C-like"/>
    <property type="match status" value="1"/>
</dbReference>
<dbReference type="PRINTS" id="PR01021">
    <property type="entry name" value="OMPADOMAIN"/>
</dbReference>
<evidence type="ECO:0000313" key="8">
    <source>
        <dbReference type="Proteomes" id="UP001597213"/>
    </source>
</evidence>
<dbReference type="PROSITE" id="PS51257">
    <property type="entry name" value="PROKAR_LIPOPROTEIN"/>
    <property type="match status" value="1"/>
</dbReference>
<protein>
    <submittedName>
        <fullName evidence="7">OmpA family protein</fullName>
    </submittedName>
</protein>
<organism evidence="7 8">
    <name type="scientific">Paracoccus pacificus</name>
    <dbReference type="NCBI Taxonomy" id="1463598"/>
    <lineage>
        <taxon>Bacteria</taxon>
        <taxon>Pseudomonadati</taxon>
        <taxon>Pseudomonadota</taxon>
        <taxon>Alphaproteobacteria</taxon>
        <taxon>Rhodobacterales</taxon>
        <taxon>Paracoccaceae</taxon>
        <taxon>Paracoccus</taxon>
    </lineage>
</organism>
<dbReference type="InterPro" id="IPR006665">
    <property type="entry name" value="OmpA-like"/>
</dbReference>
<keyword evidence="2 4" id="KW-0472">Membrane</keyword>
<dbReference type="SUPFAM" id="SSF103088">
    <property type="entry name" value="OmpA-like"/>
    <property type="match status" value="1"/>
</dbReference>
<gene>
    <name evidence="7" type="ORF">ACFSCT_09780</name>
</gene>
<feature type="signal peptide" evidence="5">
    <location>
        <begin position="1"/>
        <end position="21"/>
    </location>
</feature>
<dbReference type="InterPro" id="IPR006690">
    <property type="entry name" value="OMPA-like_CS"/>
</dbReference>
<dbReference type="EMBL" id="JBHUEN010000022">
    <property type="protein sequence ID" value="MFD1882006.1"/>
    <property type="molecule type" value="Genomic_DNA"/>
</dbReference>
<dbReference type="RefSeq" id="WP_379142319.1">
    <property type="nucleotide sequence ID" value="NZ_JBHUEN010000022.1"/>
</dbReference>
<sequence length="225" mass="22878">MKARISLLGGAAALIALGACTDPYATGTVGTAGGTGMSNTQKGAIAGAVIGGVLGGTRDKDKNNQGRDAARGAILGAAAGALAGNIMDNQARALEQSIQNPNVRVVNNGQYLTVTMPQDVLFATDSTAVSSASQSDLYAVARNLQQYPNTRVEVIGHTDDTGSAAYNQDLSQRRASAVANVLIAGGVPTSRVSAVGRGESQPVASNADASGRAKNRRVELIIRPM</sequence>
<reference evidence="8" key="1">
    <citation type="journal article" date="2019" name="Int. J. Syst. Evol. Microbiol.">
        <title>The Global Catalogue of Microorganisms (GCM) 10K type strain sequencing project: providing services to taxonomists for standard genome sequencing and annotation.</title>
        <authorList>
            <consortium name="The Broad Institute Genomics Platform"/>
            <consortium name="The Broad Institute Genome Sequencing Center for Infectious Disease"/>
            <person name="Wu L."/>
            <person name="Ma J."/>
        </authorList>
    </citation>
    <scope>NUCLEOTIDE SEQUENCE [LARGE SCALE GENOMIC DNA]</scope>
    <source>
        <strain evidence="8">CCUG 56029</strain>
    </source>
</reference>
<dbReference type="InterPro" id="IPR036737">
    <property type="entry name" value="OmpA-like_sf"/>
</dbReference>
<keyword evidence="5" id="KW-0732">Signal</keyword>
<accession>A0ABW4R6V9</accession>
<evidence type="ECO:0000313" key="7">
    <source>
        <dbReference type="EMBL" id="MFD1882006.1"/>
    </source>
</evidence>
<dbReference type="PANTHER" id="PTHR30329">
    <property type="entry name" value="STATOR ELEMENT OF FLAGELLAR MOTOR COMPLEX"/>
    <property type="match status" value="1"/>
</dbReference>
<evidence type="ECO:0000256" key="5">
    <source>
        <dbReference type="SAM" id="SignalP"/>
    </source>
</evidence>
<name>A0ABW4R6V9_9RHOB</name>
<dbReference type="InterPro" id="IPR006664">
    <property type="entry name" value="OMP_bac"/>
</dbReference>
<keyword evidence="8" id="KW-1185">Reference proteome</keyword>
<evidence type="ECO:0000259" key="6">
    <source>
        <dbReference type="PROSITE" id="PS51123"/>
    </source>
</evidence>
<dbReference type="PROSITE" id="PS01068">
    <property type="entry name" value="OMPA_1"/>
    <property type="match status" value="1"/>
</dbReference>
<evidence type="ECO:0000256" key="1">
    <source>
        <dbReference type="ARBA" id="ARBA00004442"/>
    </source>
</evidence>
<evidence type="ECO:0000256" key="4">
    <source>
        <dbReference type="PROSITE-ProRule" id="PRU00473"/>
    </source>
</evidence>
<dbReference type="PRINTS" id="PR01023">
    <property type="entry name" value="NAFLGMOTY"/>
</dbReference>
<feature type="chain" id="PRO_5045339974" evidence="5">
    <location>
        <begin position="22"/>
        <end position="225"/>
    </location>
</feature>
<comment type="subcellular location">
    <subcellularLocation>
        <location evidence="1">Cell outer membrane</location>
    </subcellularLocation>
</comment>
<keyword evidence="3" id="KW-0998">Cell outer membrane</keyword>
<dbReference type="Gene3D" id="3.30.1330.60">
    <property type="entry name" value="OmpA-like domain"/>
    <property type="match status" value="1"/>
</dbReference>
<evidence type="ECO:0000256" key="2">
    <source>
        <dbReference type="ARBA" id="ARBA00023136"/>
    </source>
</evidence>
<dbReference type="Pfam" id="PF00691">
    <property type="entry name" value="OmpA"/>
    <property type="match status" value="1"/>
</dbReference>
<dbReference type="InterPro" id="IPR050330">
    <property type="entry name" value="Bact_OuterMem_StrucFunc"/>
</dbReference>
<dbReference type="PANTHER" id="PTHR30329:SF21">
    <property type="entry name" value="LIPOPROTEIN YIAD-RELATED"/>
    <property type="match status" value="1"/>
</dbReference>
<dbReference type="PROSITE" id="PS51123">
    <property type="entry name" value="OMPA_2"/>
    <property type="match status" value="1"/>
</dbReference>
<proteinExistence type="predicted"/>